<feature type="compositionally biased region" description="Polar residues" evidence="1">
    <location>
        <begin position="8"/>
        <end position="46"/>
    </location>
</feature>
<dbReference type="HOGENOM" id="CLU_150823_0_0_1"/>
<gene>
    <name evidence="2" type="ORF">ACRE_050120</name>
</gene>
<dbReference type="AlphaFoldDB" id="A0A086T4D3"/>
<keyword evidence="3" id="KW-1185">Reference proteome</keyword>
<feature type="region of interest" description="Disordered" evidence="1">
    <location>
        <begin position="1"/>
        <end position="63"/>
    </location>
</feature>
<proteinExistence type="predicted"/>
<sequence>MSARSPIFTPNSSRRFTSSDAEAGSQQEKQPEDTSSNTKQPKTTSEGPARGATAKSSKTMAQLDEEMRAKMEDMSGEGGAAGVEYENGVAQGLKKEVKRNMFRVI</sequence>
<name>A0A086T4D3_HAPC1</name>
<dbReference type="EMBL" id="JPKY01000052">
    <property type="protein sequence ID" value="KFH44215.1"/>
    <property type="molecule type" value="Genomic_DNA"/>
</dbReference>
<organism evidence="2 3">
    <name type="scientific">Hapsidospora chrysogenum (strain ATCC 11550 / CBS 779.69 / DSM 880 / IAM 14645 / JCM 23072 / IMI 49137)</name>
    <name type="common">Acremonium chrysogenum</name>
    <dbReference type="NCBI Taxonomy" id="857340"/>
    <lineage>
        <taxon>Eukaryota</taxon>
        <taxon>Fungi</taxon>
        <taxon>Dikarya</taxon>
        <taxon>Ascomycota</taxon>
        <taxon>Pezizomycotina</taxon>
        <taxon>Sordariomycetes</taxon>
        <taxon>Hypocreomycetidae</taxon>
        <taxon>Hypocreales</taxon>
        <taxon>Bionectriaceae</taxon>
        <taxon>Hapsidospora</taxon>
    </lineage>
</organism>
<evidence type="ECO:0000313" key="3">
    <source>
        <dbReference type="Proteomes" id="UP000029964"/>
    </source>
</evidence>
<evidence type="ECO:0000313" key="2">
    <source>
        <dbReference type="EMBL" id="KFH44215.1"/>
    </source>
</evidence>
<accession>A0A086T4D3</accession>
<reference evidence="3" key="1">
    <citation type="journal article" date="2014" name="Genome Announc.">
        <title>Genome sequence and annotation of Acremonium chrysogenum, producer of the beta-lactam antibiotic cephalosporin C.</title>
        <authorList>
            <person name="Terfehr D."/>
            <person name="Dahlmann T.A."/>
            <person name="Specht T."/>
            <person name="Zadra I."/>
            <person name="Kuernsteiner H."/>
            <person name="Kueck U."/>
        </authorList>
    </citation>
    <scope>NUCLEOTIDE SEQUENCE [LARGE SCALE GENOMIC DNA]</scope>
    <source>
        <strain evidence="3">ATCC 11550 / CBS 779.69 / DSM 880 / IAM 14645 / JCM 23072 / IMI 49137</strain>
    </source>
</reference>
<comment type="caution">
    <text evidence="2">The sequence shown here is derived from an EMBL/GenBank/DDBJ whole genome shotgun (WGS) entry which is preliminary data.</text>
</comment>
<dbReference type="Proteomes" id="UP000029964">
    <property type="component" value="Unassembled WGS sequence"/>
</dbReference>
<protein>
    <submittedName>
        <fullName evidence="2">Uncharacterized protein</fullName>
    </submittedName>
</protein>
<evidence type="ECO:0000256" key="1">
    <source>
        <dbReference type="SAM" id="MobiDB-lite"/>
    </source>
</evidence>
<dbReference type="OrthoDB" id="5143100at2759"/>